<dbReference type="SUPFAM" id="SSF48371">
    <property type="entry name" value="ARM repeat"/>
    <property type="match status" value="1"/>
</dbReference>
<dbReference type="PANTHER" id="PTHR34070">
    <property type="entry name" value="ARMADILLO-TYPE FOLD"/>
    <property type="match status" value="1"/>
</dbReference>
<dbReference type="KEGG" id="psua:FLK61_41405"/>
<dbReference type="EMBL" id="CP041372">
    <property type="protein sequence ID" value="QKS73051.1"/>
    <property type="molecule type" value="Genomic_DNA"/>
</dbReference>
<name>A0A859FJR6_9BACI</name>
<dbReference type="PANTHER" id="PTHR34070:SF1">
    <property type="entry name" value="DNA ALKYLATION REPAIR PROTEIN"/>
    <property type="match status" value="1"/>
</dbReference>
<reference evidence="2" key="1">
    <citation type="submission" date="2019-07" db="EMBL/GenBank/DDBJ databases">
        <title>Bacillus alkalisoli sp. nov. isolated from saline soil.</title>
        <authorList>
            <person name="Sun J.-Q."/>
            <person name="Xu L."/>
        </authorList>
    </citation>
    <scope>NUCLEOTIDE SEQUENCE [LARGE SCALE GENOMIC DNA]</scope>
    <source>
        <strain evidence="2">M4U3P1</strain>
    </source>
</reference>
<dbReference type="AlphaFoldDB" id="A0A859FJR6"/>
<gene>
    <name evidence="1" type="ORF">FLK61_41405</name>
</gene>
<evidence type="ECO:0000313" key="1">
    <source>
        <dbReference type="EMBL" id="QKS73051.1"/>
    </source>
</evidence>
<proteinExistence type="predicted"/>
<accession>A0A859FJR6</accession>
<dbReference type="Gene3D" id="1.25.10.90">
    <property type="match status" value="1"/>
</dbReference>
<dbReference type="Pfam" id="PF08713">
    <property type="entry name" value="DNA_alkylation"/>
    <property type="match status" value="1"/>
</dbReference>
<keyword evidence="2" id="KW-1185">Reference proteome</keyword>
<protein>
    <submittedName>
        <fullName evidence="1">DNA alkylation repair protein</fullName>
    </submittedName>
</protein>
<evidence type="ECO:0000313" key="2">
    <source>
        <dbReference type="Proteomes" id="UP000318138"/>
    </source>
</evidence>
<sequence length="227" mass="26804">MTASFEETYVRELQALYAQHAEEEFASWSQKYMRDQFAFIGIRTPVRRKIMKEFMKEHGLPPREHLQDVVLALWELPEREYQYAALDLLNQAKKQLGPADMPWLTSLIVHKSWWDTIDVLSPHLMGHLFTAHPELLETHADSWIKDENIWLQRSAILYQLNYKAKSDEARLYRYILTQASSDEFFVQKAIGWALRQYARTNPSSVQKFVDTHELKPLSKREAVKHLT</sequence>
<dbReference type="CDD" id="cd07064">
    <property type="entry name" value="AlkD_like_1"/>
    <property type="match status" value="1"/>
</dbReference>
<dbReference type="InterPro" id="IPR016024">
    <property type="entry name" value="ARM-type_fold"/>
</dbReference>
<dbReference type="Proteomes" id="UP000318138">
    <property type="component" value="Chromosome"/>
</dbReference>
<dbReference type="InterPro" id="IPR014825">
    <property type="entry name" value="DNA_alkylation"/>
</dbReference>
<dbReference type="RefSeq" id="WP_176011017.1">
    <property type="nucleotide sequence ID" value="NZ_CP041372.2"/>
</dbReference>
<organism evidence="1 2">
    <name type="scientific">Paenalkalicoccus suaedae</name>
    <dbReference type="NCBI Taxonomy" id="2592382"/>
    <lineage>
        <taxon>Bacteria</taxon>
        <taxon>Bacillati</taxon>
        <taxon>Bacillota</taxon>
        <taxon>Bacilli</taxon>
        <taxon>Bacillales</taxon>
        <taxon>Bacillaceae</taxon>
        <taxon>Paenalkalicoccus</taxon>
    </lineage>
</organism>